<dbReference type="Pfam" id="PF00425">
    <property type="entry name" value="Chorismate_bind"/>
    <property type="match status" value="1"/>
</dbReference>
<dbReference type="RefSeq" id="WP_179834876.1">
    <property type="nucleotide sequence ID" value="NZ_BMRD01000019.1"/>
</dbReference>
<organism evidence="8 9">
    <name type="scientific">Actinomadura citrea</name>
    <dbReference type="NCBI Taxonomy" id="46158"/>
    <lineage>
        <taxon>Bacteria</taxon>
        <taxon>Bacillati</taxon>
        <taxon>Actinomycetota</taxon>
        <taxon>Actinomycetes</taxon>
        <taxon>Streptosporangiales</taxon>
        <taxon>Thermomonosporaceae</taxon>
        <taxon>Actinomadura</taxon>
    </lineage>
</organism>
<comment type="similarity">
    <text evidence="2">Belongs to the isochorismate synthase family.</text>
</comment>
<feature type="domain" description="Chorismate-utilising enzyme C-terminal" evidence="7">
    <location>
        <begin position="194"/>
        <end position="427"/>
    </location>
</feature>
<name>A0A7Y9KE05_9ACTN</name>
<sequence length="437" mass="46552">MKLAVTAPDRLTVRTVPIPDPGDLIARLPHPSALAWIRHGEGIVGWGEAARLTLPGGHDRFDAAARMLHDLFGAAAVDDTVNVPGSGPVAFGTFGFDPKSPDSTLIIPRRILGRRDGRAWLTTIGDDTDPLTLANPPQPPTGLHWSDGALPEHAWKHAVATAVDRIRRGHLAPGTDPAQPGHPTTPPPRPAHNTGHLGKVVLARDLTVRADTPIDARVLLQRLAARFPGCYTFSCAGMVGATPELLISRTGGDIESLVLAGTTARGTTPADDQARAARLFTSAKDREEHRYAAEMVRDALTPLCSHLTVPDEPELLTLPNVLHLASPLRGRLAADRSVLDVVAALHPTPAVCGTPTDTAMDLIRELEGMDRGRYAGPVGWVDARGDGEWGIALRCAEIDGTRARLFAGCGIVADSDPDAELAEARTKFRPMQYALHG</sequence>
<evidence type="ECO:0000313" key="9">
    <source>
        <dbReference type="Proteomes" id="UP000591272"/>
    </source>
</evidence>
<dbReference type="SUPFAM" id="SSF56322">
    <property type="entry name" value="ADC synthase"/>
    <property type="match status" value="1"/>
</dbReference>
<comment type="caution">
    <text evidence="8">The sequence shown here is derived from an EMBL/GenBank/DDBJ whole genome shotgun (WGS) entry which is preliminary data.</text>
</comment>
<dbReference type="PANTHER" id="PTHR42839:SF2">
    <property type="entry name" value="ISOCHORISMATE SYNTHASE ENTC"/>
    <property type="match status" value="1"/>
</dbReference>
<dbReference type="EMBL" id="JACCBT010000001">
    <property type="protein sequence ID" value="NYE13911.1"/>
    <property type="molecule type" value="Genomic_DNA"/>
</dbReference>
<evidence type="ECO:0000256" key="3">
    <source>
        <dbReference type="ARBA" id="ARBA00012824"/>
    </source>
</evidence>
<proteinExistence type="inferred from homology"/>
<dbReference type="Proteomes" id="UP000591272">
    <property type="component" value="Unassembled WGS sequence"/>
</dbReference>
<evidence type="ECO:0000313" key="8">
    <source>
        <dbReference type="EMBL" id="NYE13911.1"/>
    </source>
</evidence>
<dbReference type="PANTHER" id="PTHR42839">
    <property type="entry name" value="ISOCHORISMATE SYNTHASE ENTC"/>
    <property type="match status" value="1"/>
</dbReference>
<feature type="region of interest" description="Disordered" evidence="6">
    <location>
        <begin position="170"/>
        <end position="195"/>
    </location>
</feature>
<dbReference type="NCBIfam" id="TIGR00543">
    <property type="entry name" value="isochor_syn"/>
    <property type="match status" value="1"/>
</dbReference>
<dbReference type="InterPro" id="IPR015890">
    <property type="entry name" value="Chorismate_C"/>
</dbReference>
<comment type="catalytic activity">
    <reaction evidence="1">
        <text>chorismate = isochorismate</text>
        <dbReference type="Rhea" id="RHEA:18985"/>
        <dbReference type="ChEBI" id="CHEBI:29748"/>
        <dbReference type="ChEBI" id="CHEBI:29780"/>
        <dbReference type="EC" id="5.4.4.2"/>
    </reaction>
</comment>
<evidence type="ECO:0000256" key="5">
    <source>
        <dbReference type="ARBA" id="ARBA00041564"/>
    </source>
</evidence>
<dbReference type="GO" id="GO:0008909">
    <property type="term" value="F:isochorismate synthase activity"/>
    <property type="evidence" value="ECO:0007669"/>
    <property type="project" value="UniProtKB-EC"/>
</dbReference>
<evidence type="ECO:0000256" key="6">
    <source>
        <dbReference type="SAM" id="MobiDB-lite"/>
    </source>
</evidence>
<gene>
    <name evidence="8" type="ORF">BJ999_004207</name>
</gene>
<evidence type="ECO:0000256" key="4">
    <source>
        <dbReference type="ARBA" id="ARBA00023235"/>
    </source>
</evidence>
<accession>A0A7Y9KE05</accession>
<protein>
    <recommendedName>
        <fullName evidence="3">isochorismate synthase</fullName>
        <ecNumber evidence="3">5.4.4.2</ecNumber>
    </recommendedName>
    <alternativeName>
        <fullName evidence="5">Isochorismate mutase</fullName>
    </alternativeName>
</protein>
<reference evidence="8 9" key="1">
    <citation type="submission" date="2020-07" db="EMBL/GenBank/DDBJ databases">
        <title>Sequencing the genomes of 1000 actinobacteria strains.</title>
        <authorList>
            <person name="Klenk H.-P."/>
        </authorList>
    </citation>
    <scope>NUCLEOTIDE SEQUENCE [LARGE SCALE GENOMIC DNA]</scope>
    <source>
        <strain evidence="8 9">DSM 43461</strain>
    </source>
</reference>
<evidence type="ECO:0000256" key="2">
    <source>
        <dbReference type="ARBA" id="ARBA00005297"/>
    </source>
</evidence>
<evidence type="ECO:0000256" key="1">
    <source>
        <dbReference type="ARBA" id="ARBA00000799"/>
    </source>
</evidence>
<dbReference type="InterPro" id="IPR005801">
    <property type="entry name" value="ADC_synthase"/>
</dbReference>
<dbReference type="InterPro" id="IPR004561">
    <property type="entry name" value="IsoChor_synthase"/>
</dbReference>
<evidence type="ECO:0000259" key="7">
    <source>
        <dbReference type="Pfam" id="PF00425"/>
    </source>
</evidence>
<keyword evidence="4 8" id="KW-0413">Isomerase</keyword>
<dbReference type="EC" id="5.4.4.2" evidence="3"/>
<dbReference type="Gene3D" id="3.60.120.10">
    <property type="entry name" value="Anthranilate synthase"/>
    <property type="match status" value="1"/>
</dbReference>
<dbReference type="AlphaFoldDB" id="A0A7Y9KE05"/>
<keyword evidence="9" id="KW-1185">Reference proteome</keyword>